<comment type="caution">
    <text evidence="2">The sequence shown here is derived from an EMBL/GenBank/DDBJ whole genome shotgun (WGS) entry which is preliminary data.</text>
</comment>
<keyword evidence="1" id="KW-0732">Signal</keyword>
<feature type="chain" id="PRO_5040854653" evidence="1">
    <location>
        <begin position="26"/>
        <end position="150"/>
    </location>
</feature>
<dbReference type="AlphaFoldDB" id="A0A9X2JG92"/>
<keyword evidence="3" id="KW-1185">Reference proteome</keyword>
<organism evidence="2 3">
    <name type="scientific">Aeoliella straminimaris</name>
    <dbReference type="NCBI Taxonomy" id="2954799"/>
    <lineage>
        <taxon>Bacteria</taxon>
        <taxon>Pseudomonadati</taxon>
        <taxon>Planctomycetota</taxon>
        <taxon>Planctomycetia</taxon>
        <taxon>Pirellulales</taxon>
        <taxon>Lacipirellulaceae</taxon>
        <taxon>Aeoliella</taxon>
    </lineage>
</organism>
<name>A0A9X2JG92_9BACT</name>
<dbReference type="EMBL" id="JAMXLR010000033">
    <property type="protein sequence ID" value="MCO6044112.1"/>
    <property type="molecule type" value="Genomic_DNA"/>
</dbReference>
<protein>
    <submittedName>
        <fullName evidence="2">Uncharacterized protein</fullName>
    </submittedName>
</protein>
<gene>
    <name evidence="2" type="ORF">NG895_09350</name>
</gene>
<dbReference type="Proteomes" id="UP001155241">
    <property type="component" value="Unassembled WGS sequence"/>
</dbReference>
<proteinExistence type="predicted"/>
<reference evidence="2" key="1">
    <citation type="submission" date="2022-06" db="EMBL/GenBank/DDBJ databases">
        <title>Aeoliella straminimaris, a novel planctomycete from sediments.</title>
        <authorList>
            <person name="Vitorino I.R."/>
            <person name="Lage O.M."/>
        </authorList>
    </citation>
    <scope>NUCLEOTIDE SEQUENCE</scope>
    <source>
        <strain evidence="2">ICT_H6.2</strain>
    </source>
</reference>
<evidence type="ECO:0000313" key="3">
    <source>
        <dbReference type="Proteomes" id="UP001155241"/>
    </source>
</evidence>
<evidence type="ECO:0000313" key="2">
    <source>
        <dbReference type="EMBL" id="MCO6044112.1"/>
    </source>
</evidence>
<evidence type="ECO:0000256" key="1">
    <source>
        <dbReference type="SAM" id="SignalP"/>
    </source>
</evidence>
<sequence length="150" mass="15591">MTSLTGILTAAAIAMHSILGCCAHAAHDDHDAHCEHLEAGGSSNHAEHPHHRGETGFDHAVASNCHAVIAATTNHNAPHSCQHPRCAWHAPEVWGAGWANAFVDCVTLPVLCEAGCTFAVSSPSLPEALAGNSSIAPPVRSHLLKSVLLI</sequence>
<accession>A0A9X2JG92</accession>
<feature type="signal peptide" evidence="1">
    <location>
        <begin position="1"/>
        <end position="25"/>
    </location>
</feature>